<dbReference type="RefSeq" id="WP_119751291.1">
    <property type="nucleotide sequence ID" value="NZ_QZCG01000013.1"/>
</dbReference>
<evidence type="ECO:0000313" key="3">
    <source>
        <dbReference type="Proteomes" id="UP000284202"/>
    </source>
</evidence>
<protein>
    <submittedName>
        <fullName evidence="2">HTH domain-containing protein</fullName>
    </submittedName>
</protein>
<keyword evidence="3" id="KW-1185">Reference proteome</keyword>
<dbReference type="InterPro" id="IPR036390">
    <property type="entry name" value="WH_DNA-bd_sf"/>
</dbReference>
<feature type="region of interest" description="Disordered" evidence="1">
    <location>
        <begin position="76"/>
        <end position="101"/>
    </location>
</feature>
<gene>
    <name evidence="2" type="ORF">D3P04_18255</name>
</gene>
<dbReference type="EMBL" id="QZCG01000013">
    <property type="protein sequence ID" value="RJE82970.1"/>
    <property type="molecule type" value="Genomic_DNA"/>
</dbReference>
<comment type="caution">
    <text evidence="2">The sequence shown here is derived from an EMBL/GenBank/DDBJ whole genome shotgun (WGS) entry which is preliminary data.</text>
</comment>
<name>A0A418SPS5_9RHOB</name>
<dbReference type="Gene3D" id="1.10.10.10">
    <property type="entry name" value="Winged helix-like DNA-binding domain superfamily/Winged helix DNA-binding domain"/>
    <property type="match status" value="1"/>
</dbReference>
<evidence type="ECO:0000256" key="1">
    <source>
        <dbReference type="SAM" id="MobiDB-lite"/>
    </source>
</evidence>
<evidence type="ECO:0000313" key="2">
    <source>
        <dbReference type="EMBL" id="RJE82970.1"/>
    </source>
</evidence>
<reference evidence="3" key="1">
    <citation type="submission" date="2018-09" db="EMBL/GenBank/DDBJ databases">
        <title>Acidovorax cavernicola nov. sp. isolated from Gruta de las Maravillas (Aracena, Spain).</title>
        <authorList>
            <person name="Jurado V."/>
            <person name="Gutierrez-Patricio S."/>
            <person name="Gonzalez-Pimentel J.L."/>
            <person name="Miller A.Z."/>
            <person name="Laiz L."/>
            <person name="Saiz-Jimenez C."/>
        </authorList>
    </citation>
    <scope>NUCLEOTIDE SEQUENCE [LARGE SCALE GENOMIC DNA]</scope>
    <source>
        <strain evidence="3">1011MAR3C25</strain>
    </source>
</reference>
<accession>A0A418SPS5</accession>
<dbReference type="Proteomes" id="UP000284202">
    <property type="component" value="Unassembled WGS sequence"/>
</dbReference>
<proteinExistence type="predicted"/>
<sequence>MPYTDTEVGWKGQLSSMAAADHAASRTHILRHKIIRLMIAIGSPLTADEIAKVMNLSVLTVRPRISELAKAGKLVDSGKRGTNASGRSAVRWRVSDQEAQR</sequence>
<dbReference type="AlphaFoldDB" id="A0A418SPS5"/>
<dbReference type="InterPro" id="IPR036388">
    <property type="entry name" value="WH-like_DNA-bd_sf"/>
</dbReference>
<dbReference type="OrthoDB" id="8238936at2"/>
<organism evidence="2 3">
    <name type="scientific">Paracoccus onubensis</name>
    <dbReference type="NCBI Taxonomy" id="1675788"/>
    <lineage>
        <taxon>Bacteria</taxon>
        <taxon>Pseudomonadati</taxon>
        <taxon>Pseudomonadota</taxon>
        <taxon>Alphaproteobacteria</taxon>
        <taxon>Rhodobacterales</taxon>
        <taxon>Paracoccaceae</taxon>
        <taxon>Paracoccus</taxon>
    </lineage>
</organism>
<dbReference type="SUPFAM" id="SSF46785">
    <property type="entry name" value="Winged helix' DNA-binding domain"/>
    <property type="match status" value="1"/>
</dbReference>